<dbReference type="GO" id="GO:0008240">
    <property type="term" value="F:tripeptidyl-peptidase activity"/>
    <property type="evidence" value="ECO:0007669"/>
    <property type="project" value="TreeGrafter"/>
</dbReference>
<dbReference type="GO" id="GO:0004252">
    <property type="term" value="F:serine-type endopeptidase activity"/>
    <property type="evidence" value="ECO:0007669"/>
    <property type="project" value="InterPro"/>
</dbReference>
<accession>A0A2H3IZT0</accession>
<dbReference type="Gene3D" id="3.40.50.200">
    <property type="entry name" value="Peptidase S8/S53 domain"/>
    <property type="match status" value="1"/>
</dbReference>
<evidence type="ECO:0000259" key="2">
    <source>
        <dbReference type="SMART" id="SM00944"/>
    </source>
</evidence>
<keyword evidence="1" id="KW-0732">Signal</keyword>
<keyword evidence="4" id="KW-1185">Reference proteome</keyword>
<dbReference type="OrthoDB" id="409122at2759"/>
<dbReference type="OMA" id="MIRTLEY"/>
<name>A0A2H3IZT0_WOLCO</name>
<dbReference type="Proteomes" id="UP000218811">
    <property type="component" value="Unassembled WGS sequence"/>
</dbReference>
<dbReference type="InterPro" id="IPR015366">
    <property type="entry name" value="S53_propep"/>
</dbReference>
<evidence type="ECO:0000313" key="3">
    <source>
        <dbReference type="EMBL" id="PCH35482.1"/>
    </source>
</evidence>
<reference evidence="3 4" key="1">
    <citation type="journal article" date="2012" name="Science">
        <title>The Paleozoic origin of enzymatic lignin decomposition reconstructed from 31 fungal genomes.</title>
        <authorList>
            <person name="Floudas D."/>
            <person name="Binder M."/>
            <person name="Riley R."/>
            <person name="Barry K."/>
            <person name="Blanchette R.A."/>
            <person name="Henrissat B."/>
            <person name="Martinez A.T."/>
            <person name="Otillar R."/>
            <person name="Spatafora J.W."/>
            <person name="Yadav J.S."/>
            <person name="Aerts A."/>
            <person name="Benoit I."/>
            <person name="Boyd A."/>
            <person name="Carlson A."/>
            <person name="Copeland A."/>
            <person name="Coutinho P.M."/>
            <person name="de Vries R.P."/>
            <person name="Ferreira P."/>
            <person name="Findley K."/>
            <person name="Foster B."/>
            <person name="Gaskell J."/>
            <person name="Glotzer D."/>
            <person name="Gorecki P."/>
            <person name="Heitman J."/>
            <person name="Hesse C."/>
            <person name="Hori C."/>
            <person name="Igarashi K."/>
            <person name="Jurgens J.A."/>
            <person name="Kallen N."/>
            <person name="Kersten P."/>
            <person name="Kohler A."/>
            <person name="Kuees U."/>
            <person name="Kumar T.K.A."/>
            <person name="Kuo A."/>
            <person name="LaButti K."/>
            <person name="Larrondo L.F."/>
            <person name="Lindquist E."/>
            <person name="Ling A."/>
            <person name="Lombard V."/>
            <person name="Lucas S."/>
            <person name="Lundell T."/>
            <person name="Martin R."/>
            <person name="McLaughlin D.J."/>
            <person name="Morgenstern I."/>
            <person name="Morin E."/>
            <person name="Murat C."/>
            <person name="Nagy L.G."/>
            <person name="Nolan M."/>
            <person name="Ohm R.A."/>
            <person name="Patyshakuliyeva A."/>
            <person name="Rokas A."/>
            <person name="Ruiz-Duenas F.J."/>
            <person name="Sabat G."/>
            <person name="Salamov A."/>
            <person name="Samejima M."/>
            <person name="Schmutz J."/>
            <person name="Slot J.C."/>
            <person name="St John F."/>
            <person name="Stenlid J."/>
            <person name="Sun H."/>
            <person name="Sun S."/>
            <person name="Syed K."/>
            <person name="Tsang A."/>
            <person name="Wiebenga A."/>
            <person name="Young D."/>
            <person name="Pisabarro A."/>
            <person name="Eastwood D.C."/>
            <person name="Martin F."/>
            <person name="Cullen D."/>
            <person name="Grigoriev I.V."/>
            <person name="Hibbett D.S."/>
        </authorList>
    </citation>
    <scope>NUCLEOTIDE SEQUENCE [LARGE SCALE GENOMIC DNA]</scope>
    <source>
        <strain evidence="3 4">MD-104</strain>
    </source>
</reference>
<dbReference type="GO" id="GO:0006508">
    <property type="term" value="P:proteolysis"/>
    <property type="evidence" value="ECO:0007669"/>
    <property type="project" value="InterPro"/>
</dbReference>
<dbReference type="SMART" id="SM00944">
    <property type="entry name" value="Pro-kuma_activ"/>
    <property type="match status" value="1"/>
</dbReference>
<evidence type="ECO:0000256" key="1">
    <source>
        <dbReference type="SAM" id="SignalP"/>
    </source>
</evidence>
<feature type="chain" id="PRO_5013931012" description="Peptidase S53 activation domain-containing protein" evidence="1">
    <location>
        <begin position="19"/>
        <end position="406"/>
    </location>
</feature>
<dbReference type="STRING" id="742152.A0A2H3IZT0"/>
<dbReference type="SUPFAM" id="SSF52743">
    <property type="entry name" value="Subtilisin-like"/>
    <property type="match status" value="1"/>
</dbReference>
<feature type="non-terminal residue" evidence="3">
    <location>
        <position position="406"/>
    </location>
</feature>
<dbReference type="EMBL" id="KB467854">
    <property type="protein sequence ID" value="PCH35482.1"/>
    <property type="molecule type" value="Genomic_DNA"/>
</dbReference>
<dbReference type="CDD" id="cd11377">
    <property type="entry name" value="Pro-peptidase_S53"/>
    <property type="match status" value="1"/>
</dbReference>
<dbReference type="InterPro" id="IPR036852">
    <property type="entry name" value="Peptidase_S8/S53_dom_sf"/>
</dbReference>
<dbReference type="AlphaFoldDB" id="A0A2H3IZT0"/>
<dbReference type="SUPFAM" id="SSF54897">
    <property type="entry name" value="Protease propeptides/inhibitors"/>
    <property type="match status" value="1"/>
</dbReference>
<sequence>MIFASAVIAALFLSLGAARAPSSSAPIVHESRSNVPAGWTAVRRADPGMILPFRIGLAQPNLDNIEAFLMDVSHPESPNYGKHWSPAKVAATFRPSNEAVDTVRTWLVDSGLSEDRVRLSTSGGWLHANVTIEEAERLLGTEYYVYQHSDDEDLEHIACHEKYHLPEQVSKHVEIVTPTLHFDVKPRRVPVQVEKLERRSSASSSAANAHAIGQPGFGTSFLKTKGTLDALLSDLAYCDEQIVPDCLRVLYSFNYTFVAPEKNTIAIVEYTPQAYVASDLDLFFSNFSPSQVGERPVLYSIDGGFVQTNQTGFDYNGESNLDLEYAMTLVGLNQKVQLYQAGDDVEGASFNNLLDALDASYCTFEGGDDPEFDSIYPDPYGGYEGPEDCGTVTPAYVMSTSYGYNE</sequence>
<gene>
    <name evidence="3" type="ORF">WOLCODRAFT_43770</name>
</gene>
<organism evidence="3 4">
    <name type="scientific">Wolfiporia cocos (strain MD-104)</name>
    <name type="common">Brown rot fungus</name>
    <dbReference type="NCBI Taxonomy" id="742152"/>
    <lineage>
        <taxon>Eukaryota</taxon>
        <taxon>Fungi</taxon>
        <taxon>Dikarya</taxon>
        <taxon>Basidiomycota</taxon>
        <taxon>Agaricomycotina</taxon>
        <taxon>Agaricomycetes</taxon>
        <taxon>Polyporales</taxon>
        <taxon>Phaeolaceae</taxon>
        <taxon>Wolfiporia</taxon>
    </lineage>
</organism>
<proteinExistence type="predicted"/>
<feature type="signal peptide" evidence="1">
    <location>
        <begin position="1"/>
        <end position="18"/>
    </location>
</feature>
<dbReference type="Pfam" id="PF09286">
    <property type="entry name" value="Pro-kuma_activ"/>
    <property type="match status" value="1"/>
</dbReference>
<dbReference type="PANTHER" id="PTHR14218">
    <property type="entry name" value="PROTEASE S8 TRIPEPTIDYL PEPTIDASE I CLN2"/>
    <property type="match status" value="1"/>
</dbReference>
<evidence type="ECO:0000313" key="4">
    <source>
        <dbReference type="Proteomes" id="UP000218811"/>
    </source>
</evidence>
<feature type="domain" description="Peptidase S53 activation" evidence="2">
    <location>
        <begin position="36"/>
        <end position="182"/>
    </location>
</feature>
<dbReference type="InterPro" id="IPR050819">
    <property type="entry name" value="Tripeptidyl-peptidase_I"/>
</dbReference>
<protein>
    <recommendedName>
        <fullName evidence="2">Peptidase S53 activation domain-containing protein</fullName>
    </recommendedName>
</protein>
<dbReference type="PANTHER" id="PTHR14218:SF19">
    <property type="entry name" value="SERINE PROTEASE AORO, PUTATIVE (AFU_ORTHOLOGUE AFUA_6G10250)-RELATED"/>
    <property type="match status" value="1"/>
</dbReference>